<dbReference type="SUPFAM" id="SSF110738">
    <property type="entry name" value="Glycerate kinase I"/>
    <property type="match status" value="1"/>
</dbReference>
<dbReference type="InterPro" id="IPR004381">
    <property type="entry name" value="Glycerate_kinase"/>
</dbReference>
<dbReference type="NCBIfam" id="TIGR00045">
    <property type="entry name" value="glycerate kinase"/>
    <property type="match status" value="1"/>
</dbReference>
<evidence type="ECO:0000313" key="5">
    <source>
        <dbReference type="EMBL" id="OAM87006.1"/>
    </source>
</evidence>
<dbReference type="GO" id="GO:0031388">
    <property type="term" value="P:organic acid phosphorylation"/>
    <property type="evidence" value="ECO:0007669"/>
    <property type="project" value="UniProtKB-UniRule"/>
</dbReference>
<dbReference type="RefSeq" id="WP_068773062.1">
    <property type="nucleotide sequence ID" value="NZ_KV441847.1"/>
</dbReference>
<dbReference type="EMBL" id="LRRQ01000189">
    <property type="protein sequence ID" value="OAM87006.1"/>
    <property type="molecule type" value="Genomic_DNA"/>
</dbReference>
<dbReference type="InterPro" id="IPR018197">
    <property type="entry name" value="Glycerate_kinase_RE-like"/>
</dbReference>
<sequence>MKKIVVAVDSFKGCLDSLEVAGAIEAGIKAVHPRCEVVKVPVADGGEGTVQALVWATGGRTHTLTVHGPLMRPVAASYGILGDGPPAVIEMASASGLPLVPPGERNPMETTTLGTGELIADALRRGCRRFILGIGGSATNDAGTGLLQALGFRFLDAAGTELGHGGKILKTIARIDGSGANPLLREAEFRVACDVDNPFSGPRGAAHVYGPQKGADPQMVAVLDRGLAQFAAVIKAHTGRDIDAEPGAGAAGGMGGGLLAFLGARLQPGIALVLETLRFENLLDGASLVITGEGRMDAQTAMGKAPQGVAAAAARRGVPVIALAGGVEDTAAINRIGIAGVFSIMPRPMSLQDAMVPETAAKNIRELVAQLFQTIAAVRP</sequence>
<reference evidence="5 6" key="1">
    <citation type="submission" date="2016-01" db="EMBL/GenBank/DDBJ databases">
        <title>High potential of lignocellulose degradation of a new Verrucomicrobia species.</title>
        <authorList>
            <person name="Wang Y."/>
            <person name="Shi Y."/>
            <person name="Qiu Z."/>
            <person name="Liu S."/>
            <person name="Yang H."/>
        </authorList>
    </citation>
    <scope>NUCLEOTIDE SEQUENCE [LARGE SCALE GENOMIC DNA]</scope>
    <source>
        <strain evidence="5 6">TSB47</strain>
    </source>
</reference>
<protein>
    <submittedName>
        <fullName evidence="5">Glycerate kinase</fullName>
    </submittedName>
</protein>
<comment type="caution">
    <text evidence="5">The sequence shown here is derived from an EMBL/GenBank/DDBJ whole genome shotgun (WGS) entry which is preliminary data.</text>
</comment>
<gene>
    <name evidence="5" type="ORF">AW736_25235</name>
</gene>
<dbReference type="Proteomes" id="UP000078486">
    <property type="component" value="Unassembled WGS sequence"/>
</dbReference>
<keyword evidence="6" id="KW-1185">Reference proteome</keyword>
<dbReference type="Pfam" id="PF02595">
    <property type="entry name" value="Gly_kinase"/>
    <property type="match status" value="1"/>
</dbReference>
<dbReference type="STRING" id="1184151.AW736_25235"/>
<dbReference type="Gene3D" id="3.90.1510.10">
    <property type="entry name" value="Glycerate kinase, domain 2"/>
    <property type="match status" value="1"/>
</dbReference>
<keyword evidence="2 4" id="KW-0808">Transferase</keyword>
<evidence type="ECO:0000256" key="2">
    <source>
        <dbReference type="ARBA" id="ARBA00022679"/>
    </source>
</evidence>
<dbReference type="Gene3D" id="3.40.50.10350">
    <property type="entry name" value="Glycerate kinase, domain 1"/>
    <property type="match status" value="1"/>
</dbReference>
<evidence type="ECO:0000256" key="1">
    <source>
        <dbReference type="ARBA" id="ARBA00006284"/>
    </source>
</evidence>
<evidence type="ECO:0000256" key="3">
    <source>
        <dbReference type="ARBA" id="ARBA00022777"/>
    </source>
</evidence>
<dbReference type="GO" id="GO:0008887">
    <property type="term" value="F:glycerate kinase activity"/>
    <property type="evidence" value="ECO:0007669"/>
    <property type="project" value="UniProtKB-UniRule"/>
</dbReference>
<dbReference type="InterPro" id="IPR018193">
    <property type="entry name" value="Glyc_kinase_flavodox-like_fold"/>
</dbReference>
<proteinExistence type="inferred from homology"/>
<dbReference type="InterPro" id="IPR036129">
    <property type="entry name" value="Glycerate_kinase_sf"/>
</dbReference>
<dbReference type="PANTHER" id="PTHR21599:SF0">
    <property type="entry name" value="GLYCERATE KINASE"/>
    <property type="match status" value="1"/>
</dbReference>
<organism evidence="5 6">
    <name type="scientific">Termitidicoccus mucosus</name>
    <dbReference type="NCBI Taxonomy" id="1184151"/>
    <lineage>
        <taxon>Bacteria</taxon>
        <taxon>Pseudomonadati</taxon>
        <taxon>Verrucomicrobiota</taxon>
        <taxon>Opitutia</taxon>
        <taxon>Opitutales</taxon>
        <taxon>Opitutaceae</taxon>
        <taxon>Termitidicoccus</taxon>
    </lineage>
</organism>
<accession>A0A178ID82</accession>
<keyword evidence="3 4" id="KW-0418">Kinase</keyword>
<dbReference type="OrthoDB" id="9774290at2"/>
<evidence type="ECO:0000313" key="6">
    <source>
        <dbReference type="Proteomes" id="UP000078486"/>
    </source>
</evidence>
<dbReference type="PIRSF" id="PIRSF006078">
    <property type="entry name" value="GlxK"/>
    <property type="match status" value="1"/>
</dbReference>
<dbReference type="PANTHER" id="PTHR21599">
    <property type="entry name" value="GLYCERATE KINASE"/>
    <property type="match status" value="1"/>
</dbReference>
<name>A0A178ID82_9BACT</name>
<comment type="similarity">
    <text evidence="1 4">Belongs to the glycerate kinase type-1 family.</text>
</comment>
<dbReference type="AlphaFoldDB" id="A0A178ID82"/>
<evidence type="ECO:0000256" key="4">
    <source>
        <dbReference type="PIRNR" id="PIRNR006078"/>
    </source>
</evidence>